<dbReference type="AlphaFoldDB" id="A0AAQ3TQA6"/>
<dbReference type="EMBL" id="CP144749">
    <property type="protein sequence ID" value="WVZ77873.1"/>
    <property type="molecule type" value="Genomic_DNA"/>
</dbReference>
<accession>A0AAQ3TQA6</accession>
<sequence>MELGILPLNLFSPRSRMTRLVSLAICGPSSVPCNPLLEKERYSNEVALKSSRGRVPLRLLWSALRILSIEQLPSPGGMLPLILLLCIPFHVVDVNCPENKLLEMLSTCRGHWAEVSTELVEADVEDDHAAGGHQFQWQATIQRIVGQVKMLQAGEVAKRWCDAPFETSRWQRDLNDCLVPVTPSHWQQSVPSSCHDLARLESCESPARNCRRDVFSCSEQELAGMANGISSRRAMARTGTGNLLLYLKYEKWSDCMASY</sequence>
<keyword evidence="2" id="KW-1185">Reference proteome</keyword>
<reference evidence="1 2" key="1">
    <citation type="submission" date="2024-02" db="EMBL/GenBank/DDBJ databases">
        <title>High-quality chromosome-scale genome assembly of Pensacola bahiagrass (Paspalum notatum Flugge var. saurae).</title>
        <authorList>
            <person name="Vega J.M."/>
            <person name="Podio M."/>
            <person name="Orjuela J."/>
            <person name="Siena L.A."/>
            <person name="Pessino S.C."/>
            <person name="Combes M.C."/>
            <person name="Mariac C."/>
            <person name="Albertini E."/>
            <person name="Pupilli F."/>
            <person name="Ortiz J.P.A."/>
            <person name="Leblanc O."/>
        </authorList>
    </citation>
    <scope>NUCLEOTIDE SEQUENCE [LARGE SCALE GENOMIC DNA]</scope>
    <source>
        <strain evidence="1">R1</strain>
        <tissue evidence="1">Leaf</tissue>
    </source>
</reference>
<dbReference type="Proteomes" id="UP001341281">
    <property type="component" value="Chromosome 05"/>
</dbReference>
<evidence type="ECO:0000313" key="2">
    <source>
        <dbReference type="Proteomes" id="UP001341281"/>
    </source>
</evidence>
<protein>
    <submittedName>
        <fullName evidence="1">Uncharacterized protein</fullName>
    </submittedName>
</protein>
<evidence type="ECO:0000313" key="1">
    <source>
        <dbReference type="EMBL" id="WVZ77873.1"/>
    </source>
</evidence>
<proteinExistence type="predicted"/>
<gene>
    <name evidence="1" type="ORF">U9M48_025676</name>
</gene>
<organism evidence="1 2">
    <name type="scientific">Paspalum notatum var. saurae</name>
    <dbReference type="NCBI Taxonomy" id="547442"/>
    <lineage>
        <taxon>Eukaryota</taxon>
        <taxon>Viridiplantae</taxon>
        <taxon>Streptophyta</taxon>
        <taxon>Embryophyta</taxon>
        <taxon>Tracheophyta</taxon>
        <taxon>Spermatophyta</taxon>
        <taxon>Magnoliopsida</taxon>
        <taxon>Liliopsida</taxon>
        <taxon>Poales</taxon>
        <taxon>Poaceae</taxon>
        <taxon>PACMAD clade</taxon>
        <taxon>Panicoideae</taxon>
        <taxon>Andropogonodae</taxon>
        <taxon>Paspaleae</taxon>
        <taxon>Paspalinae</taxon>
        <taxon>Paspalum</taxon>
    </lineage>
</organism>
<name>A0AAQ3TQA6_PASNO</name>